<keyword evidence="2" id="KW-1185">Reference proteome</keyword>
<protein>
    <submittedName>
        <fullName evidence="1">Uncharacterized protein</fullName>
    </submittedName>
</protein>
<gene>
    <name evidence="1" type="ORF">GOODEAATRI_000939</name>
</gene>
<organism evidence="1 2">
    <name type="scientific">Goodea atripinnis</name>
    <dbReference type="NCBI Taxonomy" id="208336"/>
    <lineage>
        <taxon>Eukaryota</taxon>
        <taxon>Metazoa</taxon>
        <taxon>Chordata</taxon>
        <taxon>Craniata</taxon>
        <taxon>Vertebrata</taxon>
        <taxon>Euteleostomi</taxon>
        <taxon>Actinopterygii</taxon>
        <taxon>Neopterygii</taxon>
        <taxon>Teleostei</taxon>
        <taxon>Neoteleostei</taxon>
        <taxon>Acanthomorphata</taxon>
        <taxon>Ovalentaria</taxon>
        <taxon>Atherinomorphae</taxon>
        <taxon>Cyprinodontiformes</taxon>
        <taxon>Goodeidae</taxon>
        <taxon>Goodea</taxon>
    </lineage>
</organism>
<accession>A0ABV0MNA8</accession>
<reference evidence="1 2" key="1">
    <citation type="submission" date="2021-06" db="EMBL/GenBank/DDBJ databases">
        <authorList>
            <person name="Palmer J.M."/>
        </authorList>
    </citation>
    <scope>NUCLEOTIDE SEQUENCE [LARGE SCALE GENOMIC DNA]</scope>
    <source>
        <strain evidence="1 2">GA_2019</strain>
        <tissue evidence="1">Muscle</tissue>
    </source>
</reference>
<proteinExistence type="predicted"/>
<name>A0ABV0MNA8_9TELE</name>
<evidence type="ECO:0000313" key="1">
    <source>
        <dbReference type="EMBL" id="MEQ2160597.1"/>
    </source>
</evidence>
<dbReference type="EMBL" id="JAHRIO010010024">
    <property type="protein sequence ID" value="MEQ2160597.1"/>
    <property type="molecule type" value="Genomic_DNA"/>
</dbReference>
<sequence>MDTIKKRNMDFQGYPGKAQQAVKVGALRAGRSLTPRLSVRKAPGTRQVFRGSNRIRGCKGYWELRLRRPVRSAVGSGFFPPHTSNFTRRLVRTDLPERCCHRYPIVSLLHALAPVRL</sequence>
<comment type="caution">
    <text evidence="1">The sequence shown here is derived from an EMBL/GenBank/DDBJ whole genome shotgun (WGS) entry which is preliminary data.</text>
</comment>
<evidence type="ECO:0000313" key="2">
    <source>
        <dbReference type="Proteomes" id="UP001476798"/>
    </source>
</evidence>
<dbReference type="Proteomes" id="UP001476798">
    <property type="component" value="Unassembled WGS sequence"/>
</dbReference>